<organism evidence="10 11">
    <name type="scientific">Moelleriella libera RCEF 2490</name>
    <dbReference type="NCBI Taxonomy" id="1081109"/>
    <lineage>
        <taxon>Eukaryota</taxon>
        <taxon>Fungi</taxon>
        <taxon>Dikarya</taxon>
        <taxon>Ascomycota</taxon>
        <taxon>Pezizomycotina</taxon>
        <taxon>Sordariomycetes</taxon>
        <taxon>Hypocreomycetidae</taxon>
        <taxon>Hypocreales</taxon>
        <taxon>Clavicipitaceae</taxon>
        <taxon>Moelleriella</taxon>
    </lineage>
</organism>
<dbReference type="Pfam" id="PF13537">
    <property type="entry name" value="GATase_7"/>
    <property type="match status" value="1"/>
</dbReference>
<name>A0A168CIG9_9HYPO</name>
<feature type="region of interest" description="Disordered" evidence="8">
    <location>
        <begin position="15"/>
        <end position="54"/>
    </location>
</feature>
<dbReference type="EMBL" id="AZGY01000007">
    <property type="protein sequence ID" value="KZZ96644.1"/>
    <property type="molecule type" value="Genomic_DNA"/>
</dbReference>
<dbReference type="PANTHER" id="PTHR43284">
    <property type="entry name" value="ASPARAGINE SYNTHETASE (GLUTAMINE-HYDROLYZING)"/>
    <property type="match status" value="1"/>
</dbReference>
<evidence type="ECO:0000259" key="9">
    <source>
        <dbReference type="PROSITE" id="PS51278"/>
    </source>
</evidence>
<comment type="caution">
    <text evidence="10">The sequence shown here is derived from an EMBL/GenBank/DDBJ whole genome shotgun (WGS) entry which is preliminary data.</text>
</comment>
<dbReference type="CDD" id="cd01991">
    <property type="entry name" value="Asn_synthase_B_C"/>
    <property type="match status" value="1"/>
</dbReference>
<dbReference type="InterPro" id="IPR006426">
    <property type="entry name" value="Asn_synth_AEB"/>
</dbReference>
<dbReference type="InterPro" id="IPR001962">
    <property type="entry name" value="Asn_synthase"/>
</dbReference>
<dbReference type="SUPFAM" id="SSF52402">
    <property type="entry name" value="Adenine nucleotide alpha hydrolases-like"/>
    <property type="match status" value="1"/>
</dbReference>
<gene>
    <name evidence="10" type="ORF">AAL_03873</name>
</gene>
<feature type="domain" description="Glutamine amidotransferase type-2" evidence="9">
    <location>
        <begin position="42"/>
        <end position="269"/>
    </location>
</feature>
<keyword evidence="4" id="KW-0315">Glutamine amidotransferase</keyword>
<feature type="site" description="Important for beta-aspartyl-AMP intermediate formation" evidence="7">
    <location>
        <position position="436"/>
    </location>
</feature>
<evidence type="ECO:0000313" key="10">
    <source>
        <dbReference type="EMBL" id="KZZ96644.1"/>
    </source>
</evidence>
<comment type="similarity">
    <text evidence="1">Belongs to the asparagine synthetase family.</text>
</comment>
<dbReference type="OrthoDB" id="409189at2759"/>
<dbReference type="PIRSF" id="PIRSF001589">
    <property type="entry name" value="Asn_synthetase_glu-h"/>
    <property type="match status" value="1"/>
</dbReference>
<evidence type="ECO:0000256" key="7">
    <source>
        <dbReference type="PIRSR" id="PIRSR001589-3"/>
    </source>
</evidence>
<reference evidence="10 11" key="1">
    <citation type="journal article" date="2016" name="Genome Biol. Evol.">
        <title>Divergent and convergent evolution of fungal pathogenicity.</title>
        <authorList>
            <person name="Shang Y."/>
            <person name="Xiao G."/>
            <person name="Zheng P."/>
            <person name="Cen K."/>
            <person name="Zhan S."/>
            <person name="Wang C."/>
        </authorList>
    </citation>
    <scope>NUCLEOTIDE SEQUENCE [LARGE SCALE GENOMIC DNA]</scope>
    <source>
        <strain evidence="10 11">RCEF 2490</strain>
    </source>
</reference>
<sequence length="743" mass="82084">MCGILASICCPKVSRENGSQNGNGVPPKAVNGHGTAATTNDHGVNGHAVNGHAVNGNHKVAEPQAGSELREQLVQGVDGMMKHRGPDGYGVWVSEDAKAGIAHCRLSINDLSPEGSQPLHSDDGGIHAVVNGEIYDHDRLRAICSKKHGYTFASHSDSELVVALYKIYGAPAMFEHLRGEFAFVLIDERSPVRRTIAGRDRFGIKPLFWTVSQGRVLLAAEAKAFIPMGWQPEWDIHGLVDHGWLVDDRSIFKGVKKVLPGHWMEITDESGIQMNRYWDAEYPDKNARDPRTEEEMVAGVRERLVESIRLRMQADVPVGVYLSGGIDSSAVAGIVTNLAREKGTSMGSAGTSKVSCFSIQFGDEAAYDETSIAQRTAEWLGVDLYKVRLDEEKLAEYFEDAAYHCEHHHFDLNSVAKFALSDFASRHGVKVVLTGEGSDEHFCGYPSFAIEYLREPDLATEASAALEERGIREKLGKAAYAQSRAAWRRQAAAKDSEEEAAQAPVDMSESLMAESILGWQPPKDVYQPWTRADLGGDDWDMRKTLMAAHRDDVLRNMSDKWHPGNSAMYLWNKSILSNVLLACLGDRTEMAHSLEGRTPFLDHHLAEYLNGLPPSMKLKVMPPSDDADIDKSTSVFDFLSEKWILREAARPYITDELYNRKKVTFWAPTNWPKGGPLHTKFSSLLSRENVEALGFVDHDVIEKALDAAFGDSTDGAAFRTVCYAAGWVTISRKFGVKRAHASS</sequence>
<evidence type="ECO:0000256" key="5">
    <source>
        <dbReference type="PIRNR" id="PIRNR001589"/>
    </source>
</evidence>
<keyword evidence="3 5" id="KW-0067">ATP-binding</keyword>
<dbReference type="Gene3D" id="3.60.20.10">
    <property type="entry name" value="Glutamine Phosphoribosylpyrophosphate, subunit 1, domain 1"/>
    <property type="match status" value="1"/>
</dbReference>
<dbReference type="InterPro" id="IPR029055">
    <property type="entry name" value="Ntn_hydrolases_N"/>
</dbReference>
<dbReference type="GO" id="GO:0005524">
    <property type="term" value="F:ATP binding"/>
    <property type="evidence" value="ECO:0007669"/>
    <property type="project" value="UniProtKB-KW"/>
</dbReference>
<dbReference type="CDD" id="cd00712">
    <property type="entry name" value="AsnB"/>
    <property type="match status" value="1"/>
</dbReference>
<evidence type="ECO:0000256" key="8">
    <source>
        <dbReference type="SAM" id="MobiDB-lite"/>
    </source>
</evidence>
<evidence type="ECO:0000256" key="4">
    <source>
        <dbReference type="ARBA" id="ARBA00022962"/>
    </source>
</evidence>
<keyword evidence="2 5" id="KW-0547">Nucleotide-binding</keyword>
<dbReference type="NCBIfam" id="TIGR01536">
    <property type="entry name" value="asn_synth_AEB"/>
    <property type="match status" value="1"/>
</dbReference>
<dbReference type="GO" id="GO:0005829">
    <property type="term" value="C:cytosol"/>
    <property type="evidence" value="ECO:0007669"/>
    <property type="project" value="TreeGrafter"/>
</dbReference>
<dbReference type="InterPro" id="IPR014729">
    <property type="entry name" value="Rossmann-like_a/b/a_fold"/>
</dbReference>
<protein>
    <submittedName>
        <fullName evidence="10">Asparagine synthetase</fullName>
    </submittedName>
</protein>
<evidence type="ECO:0000256" key="1">
    <source>
        <dbReference type="ARBA" id="ARBA00005752"/>
    </source>
</evidence>
<dbReference type="InterPro" id="IPR051786">
    <property type="entry name" value="ASN_synthetase/amidase"/>
</dbReference>
<dbReference type="Proteomes" id="UP000078544">
    <property type="component" value="Unassembled WGS sequence"/>
</dbReference>
<accession>A0A168CIG9</accession>
<evidence type="ECO:0000256" key="2">
    <source>
        <dbReference type="ARBA" id="ARBA00022741"/>
    </source>
</evidence>
<feature type="binding site" evidence="6">
    <location>
        <position position="359"/>
    </location>
    <ligand>
        <name>ATP</name>
        <dbReference type="ChEBI" id="CHEBI:30616"/>
    </ligand>
</feature>
<dbReference type="GO" id="GO:0006529">
    <property type="term" value="P:asparagine biosynthetic process"/>
    <property type="evidence" value="ECO:0007669"/>
    <property type="project" value="InterPro"/>
</dbReference>
<dbReference type="GO" id="GO:0004066">
    <property type="term" value="F:asparagine synthase (glutamine-hydrolyzing) activity"/>
    <property type="evidence" value="ECO:0007669"/>
    <property type="project" value="InterPro"/>
</dbReference>
<feature type="binding site" evidence="6">
    <location>
        <position position="157"/>
    </location>
    <ligand>
        <name>L-glutamine</name>
        <dbReference type="ChEBI" id="CHEBI:58359"/>
    </ligand>
</feature>
<dbReference type="AlphaFoldDB" id="A0A168CIG9"/>
<dbReference type="PANTHER" id="PTHR43284:SF1">
    <property type="entry name" value="ASPARAGINE SYNTHETASE"/>
    <property type="match status" value="1"/>
</dbReference>
<proteinExistence type="inferred from homology"/>
<evidence type="ECO:0000256" key="3">
    <source>
        <dbReference type="ARBA" id="ARBA00022840"/>
    </source>
</evidence>
<evidence type="ECO:0000313" key="11">
    <source>
        <dbReference type="Proteomes" id="UP000078544"/>
    </source>
</evidence>
<evidence type="ECO:0000256" key="6">
    <source>
        <dbReference type="PIRSR" id="PIRSR001589-2"/>
    </source>
</evidence>
<dbReference type="Pfam" id="PF00733">
    <property type="entry name" value="Asn_synthase"/>
    <property type="match status" value="1"/>
</dbReference>
<dbReference type="PROSITE" id="PS51278">
    <property type="entry name" value="GATASE_TYPE_2"/>
    <property type="match status" value="1"/>
</dbReference>
<dbReference type="SUPFAM" id="SSF56235">
    <property type="entry name" value="N-terminal nucleophile aminohydrolases (Ntn hydrolases)"/>
    <property type="match status" value="1"/>
</dbReference>
<keyword evidence="11" id="KW-1185">Reference proteome</keyword>
<dbReference type="InterPro" id="IPR017932">
    <property type="entry name" value="GATase_2_dom"/>
</dbReference>
<dbReference type="STRING" id="1081109.A0A168CIG9"/>
<dbReference type="Gene3D" id="3.40.50.620">
    <property type="entry name" value="HUPs"/>
    <property type="match status" value="2"/>
</dbReference>
<dbReference type="InterPro" id="IPR033738">
    <property type="entry name" value="AsnB_N"/>
</dbReference>